<dbReference type="Proteomes" id="UP000054217">
    <property type="component" value="Unassembled WGS sequence"/>
</dbReference>
<reference evidence="2" key="2">
    <citation type="submission" date="2015-01" db="EMBL/GenBank/DDBJ databases">
        <title>Evolutionary Origins and Diversification of the Mycorrhizal Mutualists.</title>
        <authorList>
            <consortium name="DOE Joint Genome Institute"/>
            <consortium name="Mycorrhizal Genomics Consortium"/>
            <person name="Kohler A."/>
            <person name="Kuo A."/>
            <person name="Nagy L.G."/>
            <person name="Floudas D."/>
            <person name="Copeland A."/>
            <person name="Barry K.W."/>
            <person name="Cichocki N."/>
            <person name="Veneault-Fourrey C."/>
            <person name="LaButti K."/>
            <person name="Lindquist E.A."/>
            <person name="Lipzen A."/>
            <person name="Lundell T."/>
            <person name="Morin E."/>
            <person name="Murat C."/>
            <person name="Riley R."/>
            <person name="Ohm R."/>
            <person name="Sun H."/>
            <person name="Tunlid A."/>
            <person name="Henrissat B."/>
            <person name="Grigoriev I.V."/>
            <person name="Hibbett D.S."/>
            <person name="Martin F."/>
        </authorList>
    </citation>
    <scope>NUCLEOTIDE SEQUENCE [LARGE SCALE GENOMIC DNA]</scope>
    <source>
        <strain evidence="2">Marx 270</strain>
    </source>
</reference>
<organism evidence="1 2">
    <name type="scientific">Pisolithus tinctorius Marx 270</name>
    <dbReference type="NCBI Taxonomy" id="870435"/>
    <lineage>
        <taxon>Eukaryota</taxon>
        <taxon>Fungi</taxon>
        <taxon>Dikarya</taxon>
        <taxon>Basidiomycota</taxon>
        <taxon>Agaricomycotina</taxon>
        <taxon>Agaricomycetes</taxon>
        <taxon>Agaricomycetidae</taxon>
        <taxon>Boletales</taxon>
        <taxon>Sclerodermatineae</taxon>
        <taxon>Pisolithaceae</taxon>
        <taxon>Pisolithus</taxon>
    </lineage>
</organism>
<dbReference type="HOGENOM" id="CLU_3088240_0_0_1"/>
<keyword evidence="2" id="KW-1185">Reference proteome</keyword>
<protein>
    <submittedName>
        <fullName evidence="1">Uncharacterized protein</fullName>
    </submittedName>
</protein>
<proteinExistence type="predicted"/>
<dbReference type="AlphaFoldDB" id="A0A0C3JTH6"/>
<gene>
    <name evidence="1" type="ORF">M404DRAFT_1003507</name>
</gene>
<evidence type="ECO:0000313" key="1">
    <source>
        <dbReference type="EMBL" id="KIO00792.1"/>
    </source>
</evidence>
<name>A0A0C3JTH6_PISTI</name>
<reference evidence="1 2" key="1">
    <citation type="submission" date="2014-04" db="EMBL/GenBank/DDBJ databases">
        <authorList>
            <consortium name="DOE Joint Genome Institute"/>
            <person name="Kuo A."/>
            <person name="Kohler A."/>
            <person name="Costa M.D."/>
            <person name="Nagy L.G."/>
            <person name="Floudas D."/>
            <person name="Copeland A."/>
            <person name="Barry K.W."/>
            <person name="Cichocki N."/>
            <person name="Veneault-Fourrey C."/>
            <person name="LaButti K."/>
            <person name="Lindquist E.A."/>
            <person name="Lipzen A."/>
            <person name="Lundell T."/>
            <person name="Morin E."/>
            <person name="Murat C."/>
            <person name="Sun H."/>
            <person name="Tunlid A."/>
            <person name="Henrissat B."/>
            <person name="Grigoriev I.V."/>
            <person name="Hibbett D.S."/>
            <person name="Martin F."/>
            <person name="Nordberg H.P."/>
            <person name="Cantor M.N."/>
            <person name="Hua S.X."/>
        </authorList>
    </citation>
    <scope>NUCLEOTIDE SEQUENCE [LARGE SCALE GENOMIC DNA]</scope>
    <source>
        <strain evidence="1 2">Marx 270</strain>
    </source>
</reference>
<sequence length="52" mass="5900">MHAPVYFRVTYWVADFQNFLRRLNGNHRQLNPSGAHLLSTIFPIATSADPSA</sequence>
<accession>A0A0C3JTH6</accession>
<dbReference type="InParanoid" id="A0A0C3JTH6"/>
<evidence type="ECO:0000313" key="2">
    <source>
        <dbReference type="Proteomes" id="UP000054217"/>
    </source>
</evidence>
<dbReference type="EMBL" id="KN831993">
    <property type="protein sequence ID" value="KIO00792.1"/>
    <property type="molecule type" value="Genomic_DNA"/>
</dbReference>